<protein>
    <submittedName>
        <fullName evidence="1">Uncharacterized protein</fullName>
    </submittedName>
</protein>
<evidence type="ECO:0000313" key="1">
    <source>
        <dbReference type="EMBL" id="KZC07541.1"/>
    </source>
</evidence>
<name>A0A154P6R9_DUFNO</name>
<reference evidence="1 2" key="1">
    <citation type="submission" date="2015-07" db="EMBL/GenBank/DDBJ databases">
        <title>The genome of Dufourea novaeangliae.</title>
        <authorList>
            <person name="Pan H."/>
            <person name="Kapheim K."/>
        </authorList>
    </citation>
    <scope>NUCLEOTIDE SEQUENCE [LARGE SCALE GENOMIC DNA]</scope>
    <source>
        <strain evidence="1">0120121106</strain>
        <tissue evidence="1">Whole body</tissue>
    </source>
</reference>
<proteinExistence type="predicted"/>
<keyword evidence="2" id="KW-1185">Reference proteome</keyword>
<accession>A0A154P6R9</accession>
<dbReference type="EMBL" id="KQ434827">
    <property type="protein sequence ID" value="KZC07541.1"/>
    <property type="molecule type" value="Genomic_DNA"/>
</dbReference>
<organism evidence="1 2">
    <name type="scientific">Dufourea novaeangliae</name>
    <name type="common">Sweat bee</name>
    <dbReference type="NCBI Taxonomy" id="178035"/>
    <lineage>
        <taxon>Eukaryota</taxon>
        <taxon>Metazoa</taxon>
        <taxon>Ecdysozoa</taxon>
        <taxon>Arthropoda</taxon>
        <taxon>Hexapoda</taxon>
        <taxon>Insecta</taxon>
        <taxon>Pterygota</taxon>
        <taxon>Neoptera</taxon>
        <taxon>Endopterygota</taxon>
        <taxon>Hymenoptera</taxon>
        <taxon>Apocrita</taxon>
        <taxon>Aculeata</taxon>
        <taxon>Apoidea</taxon>
        <taxon>Anthophila</taxon>
        <taxon>Halictidae</taxon>
        <taxon>Rophitinae</taxon>
        <taxon>Dufourea</taxon>
    </lineage>
</organism>
<evidence type="ECO:0000313" key="2">
    <source>
        <dbReference type="Proteomes" id="UP000076502"/>
    </source>
</evidence>
<sequence>MVSDPIRRGCAVGYQRASSLAKLRAEIKRLGEEKIERKGDVKLSGFGRLVFGVPMGNPQLSLNKLCSSRPHWAHLSGDAAPQLHPPDGTQHAQSLLDELKLQGQPVVVCVQRST</sequence>
<dbReference type="AlphaFoldDB" id="A0A154P6R9"/>
<dbReference type="Proteomes" id="UP000076502">
    <property type="component" value="Unassembled WGS sequence"/>
</dbReference>
<gene>
    <name evidence="1" type="ORF">WN55_08312</name>
</gene>